<evidence type="ECO:0000313" key="2">
    <source>
        <dbReference type="Proteomes" id="UP000244773"/>
    </source>
</evidence>
<sequence length="130" mass="14245">MFPKIPAMLLVLLLVVCMFVAGIVCAHILKPSVDTFTTAEEMIARCNVAMEFYWSSGKYNVAYNRYDGSANGIESGKNAGEVVVNAIKKAAPSELERKACAEYYESSVKDVCVELGDSAPEFMHKVCKGY</sequence>
<dbReference type="EMBL" id="KY322437">
    <property type="protein sequence ID" value="AUF82610.1"/>
    <property type="molecule type" value="Genomic_DNA"/>
</dbReference>
<reference evidence="1" key="1">
    <citation type="journal article" date="2018" name="Virology">
        <title>A giant virus infecting green algae encodes key fermentation genes.</title>
        <authorList>
            <person name="Schvarcz C.R."/>
            <person name="Steward G.F."/>
        </authorList>
    </citation>
    <scope>NUCLEOTIDE SEQUENCE [LARGE SCALE GENOMIC DNA]</scope>
</reference>
<organism evidence="1">
    <name type="scientific">Tetraselmis virus 1</name>
    <dbReference type="NCBI Taxonomy" id="2060617"/>
    <lineage>
        <taxon>Viruses</taxon>
        <taxon>Varidnaviria</taxon>
        <taxon>Bamfordvirae</taxon>
        <taxon>Nucleocytoviricota</taxon>
        <taxon>Megaviricetes</taxon>
        <taxon>Imitervirales</taxon>
        <taxon>Allomimiviridae</taxon>
        <taxon>Oceanusvirus</taxon>
        <taxon>Oceanusvirus kaneohense</taxon>
    </lineage>
</organism>
<proteinExistence type="predicted"/>
<dbReference type="Proteomes" id="UP000244773">
    <property type="component" value="Segment"/>
</dbReference>
<keyword evidence="2" id="KW-1185">Reference proteome</keyword>
<gene>
    <name evidence="1" type="ORF">TetV_528</name>
</gene>
<name>A0A2P0VP18_9VIRU</name>
<evidence type="ECO:0000313" key="1">
    <source>
        <dbReference type="EMBL" id="AUF82610.1"/>
    </source>
</evidence>
<protein>
    <submittedName>
        <fullName evidence="1">Uncharacterized protein</fullName>
    </submittedName>
</protein>
<accession>A0A2P0VP18</accession>